<name>A0ABU1WL40_9BURK</name>
<evidence type="ECO:0000256" key="3">
    <source>
        <dbReference type="ARBA" id="ARBA00023186"/>
    </source>
</evidence>
<keyword evidence="3" id="KW-0143">Chaperone</keyword>
<dbReference type="SUPFAM" id="SSF90002">
    <property type="entry name" value="Hypothetical protein YjiA, C-terminal domain"/>
    <property type="match status" value="1"/>
</dbReference>
<dbReference type="PANTHER" id="PTHR13748:SF62">
    <property type="entry name" value="COBW DOMAIN-CONTAINING PROTEIN"/>
    <property type="match status" value="1"/>
</dbReference>
<keyword evidence="1" id="KW-0547">Nucleotide-binding</keyword>
<dbReference type="InterPro" id="IPR011629">
    <property type="entry name" value="CobW-like_C"/>
</dbReference>
<comment type="caution">
    <text evidence="8">The sequence shown here is derived from an EMBL/GenBank/DDBJ whole genome shotgun (WGS) entry which is preliminary data.</text>
</comment>
<protein>
    <submittedName>
        <fullName evidence="8">G3E family GTPase</fullName>
    </submittedName>
</protein>
<feature type="domain" description="CobW C-terminal" evidence="7">
    <location>
        <begin position="247"/>
        <end position="342"/>
    </location>
</feature>
<evidence type="ECO:0000259" key="7">
    <source>
        <dbReference type="SMART" id="SM00833"/>
    </source>
</evidence>
<evidence type="ECO:0000256" key="4">
    <source>
        <dbReference type="ARBA" id="ARBA00034320"/>
    </source>
</evidence>
<evidence type="ECO:0000256" key="5">
    <source>
        <dbReference type="ARBA" id="ARBA00045658"/>
    </source>
</evidence>
<dbReference type="Pfam" id="PF02492">
    <property type="entry name" value="cobW"/>
    <property type="match status" value="1"/>
</dbReference>
<proteinExistence type="inferred from homology"/>
<dbReference type="SUPFAM" id="SSF52540">
    <property type="entry name" value="P-loop containing nucleoside triphosphate hydrolases"/>
    <property type="match status" value="1"/>
</dbReference>
<dbReference type="InterPro" id="IPR036627">
    <property type="entry name" value="CobW-likC_sf"/>
</dbReference>
<evidence type="ECO:0000313" key="9">
    <source>
        <dbReference type="Proteomes" id="UP001265700"/>
    </source>
</evidence>
<accession>A0ABU1WL40</accession>
<dbReference type="CDD" id="cd03112">
    <property type="entry name" value="CobW-like"/>
    <property type="match status" value="1"/>
</dbReference>
<evidence type="ECO:0000256" key="6">
    <source>
        <dbReference type="ARBA" id="ARBA00049117"/>
    </source>
</evidence>
<dbReference type="PANTHER" id="PTHR13748">
    <property type="entry name" value="COBW-RELATED"/>
    <property type="match status" value="1"/>
</dbReference>
<dbReference type="SMART" id="SM00833">
    <property type="entry name" value="CobW_C"/>
    <property type="match status" value="1"/>
</dbReference>
<keyword evidence="9" id="KW-1185">Reference proteome</keyword>
<dbReference type="Gene3D" id="3.40.50.300">
    <property type="entry name" value="P-loop containing nucleotide triphosphate hydrolases"/>
    <property type="match status" value="1"/>
</dbReference>
<gene>
    <name evidence="8" type="ORF">J2W49_001707</name>
</gene>
<dbReference type="InterPro" id="IPR051316">
    <property type="entry name" value="Zinc-reg_GTPase_activator"/>
</dbReference>
<keyword evidence="2" id="KW-0378">Hydrolase</keyword>
<dbReference type="InterPro" id="IPR027417">
    <property type="entry name" value="P-loop_NTPase"/>
</dbReference>
<dbReference type="Gene3D" id="3.30.1220.10">
    <property type="entry name" value="CobW-like, C-terminal domain"/>
    <property type="match status" value="1"/>
</dbReference>
<dbReference type="Proteomes" id="UP001265700">
    <property type="component" value="Unassembled WGS sequence"/>
</dbReference>
<dbReference type="InterPro" id="IPR003495">
    <property type="entry name" value="CobW/HypB/UreG_nucleotide-bd"/>
</dbReference>
<organism evidence="8 9">
    <name type="scientific">Hydrogenophaga palleronii</name>
    <dbReference type="NCBI Taxonomy" id="65655"/>
    <lineage>
        <taxon>Bacteria</taxon>
        <taxon>Pseudomonadati</taxon>
        <taxon>Pseudomonadota</taxon>
        <taxon>Betaproteobacteria</taxon>
        <taxon>Burkholderiales</taxon>
        <taxon>Comamonadaceae</taxon>
        <taxon>Hydrogenophaga</taxon>
    </lineage>
</organism>
<comment type="function">
    <text evidence="5">Zinc chaperone that directly transfers zinc cofactor to target proteins, thereby activating them. Zinc is transferred from the CXCC motif in the GTPase domain to the zinc binding site in target proteins in a process requiring GTP hydrolysis.</text>
</comment>
<dbReference type="RefSeq" id="WP_310314315.1">
    <property type="nucleotide sequence ID" value="NZ_JAVDWU010000003.1"/>
</dbReference>
<dbReference type="EMBL" id="JAVDWU010000003">
    <property type="protein sequence ID" value="MDR7149752.1"/>
    <property type="molecule type" value="Genomic_DNA"/>
</dbReference>
<reference evidence="8 9" key="1">
    <citation type="submission" date="2023-07" db="EMBL/GenBank/DDBJ databases">
        <title>Sorghum-associated microbial communities from plants grown in Nebraska, USA.</title>
        <authorList>
            <person name="Schachtman D."/>
        </authorList>
    </citation>
    <scope>NUCLEOTIDE SEQUENCE [LARGE SCALE GENOMIC DNA]</scope>
    <source>
        <strain evidence="8 9">4249</strain>
    </source>
</reference>
<comment type="similarity">
    <text evidence="4">Belongs to the SIMIBI class G3E GTPase family. ZNG1 subfamily.</text>
</comment>
<evidence type="ECO:0000313" key="8">
    <source>
        <dbReference type="EMBL" id="MDR7149752.1"/>
    </source>
</evidence>
<dbReference type="Pfam" id="PF07683">
    <property type="entry name" value="CobW_C"/>
    <property type="match status" value="1"/>
</dbReference>
<comment type="catalytic activity">
    <reaction evidence="6">
        <text>GTP + H2O = GDP + phosphate + H(+)</text>
        <dbReference type="Rhea" id="RHEA:19669"/>
        <dbReference type="ChEBI" id="CHEBI:15377"/>
        <dbReference type="ChEBI" id="CHEBI:15378"/>
        <dbReference type="ChEBI" id="CHEBI:37565"/>
        <dbReference type="ChEBI" id="CHEBI:43474"/>
        <dbReference type="ChEBI" id="CHEBI:58189"/>
    </reaction>
    <physiologicalReaction direction="left-to-right" evidence="6">
        <dbReference type="Rhea" id="RHEA:19670"/>
    </physiologicalReaction>
</comment>
<evidence type="ECO:0000256" key="2">
    <source>
        <dbReference type="ARBA" id="ARBA00022801"/>
    </source>
</evidence>
<evidence type="ECO:0000256" key="1">
    <source>
        <dbReference type="ARBA" id="ARBA00022741"/>
    </source>
</evidence>
<sequence length="351" mass="38444">MILDTRTPVILLTGFLGSGKTTLLKNLMARAQWQHTAVIINELGETGLDHLLVKHVAPEVRLLQSGCVCCSVRDDLTQTLAELGTLAESGAVRFDRVIVETTGLADPMPVMHTLVTDPATVRRFRLGGVVTVVDAHNGFNALDQHEEARRQVASADTVLLSKTDLVQASALERLTQRLSRMNASASQHRVQHGALHSDHLLQLQTRFLAPFGKGPGTSTGLLRVASTHASKSSSAFTRFPSPHVGDIQTHCFTVDEPLEAERFEHWLALLTAMRGEKLLRFKGLIHIAEHPSQPLVVHAAQHLIHPPDRLAAWPDEDRRSRLVFITQGMPKELIESTLLKYAGACATALSV</sequence>